<dbReference type="EMBL" id="JBBPBN010000004">
    <property type="protein sequence ID" value="KAK9040088.1"/>
    <property type="molecule type" value="Genomic_DNA"/>
</dbReference>
<evidence type="ECO:0000256" key="4">
    <source>
        <dbReference type="ARBA" id="ARBA00022989"/>
    </source>
</evidence>
<dbReference type="Proteomes" id="UP001396334">
    <property type="component" value="Unassembled WGS sequence"/>
</dbReference>
<reference evidence="8 9" key="1">
    <citation type="journal article" date="2024" name="G3 (Bethesda)">
        <title>Genome assembly of Hibiscus sabdariffa L. provides insights into metabolisms of medicinal natural products.</title>
        <authorList>
            <person name="Kim T."/>
        </authorList>
    </citation>
    <scope>NUCLEOTIDE SEQUENCE [LARGE SCALE GENOMIC DNA]</scope>
    <source>
        <strain evidence="8">TK-2024</strain>
        <tissue evidence="8">Old leaves</tissue>
    </source>
</reference>
<keyword evidence="9" id="KW-1185">Reference proteome</keyword>
<keyword evidence="4 6" id="KW-1133">Transmembrane helix</keyword>
<evidence type="ECO:0000313" key="8">
    <source>
        <dbReference type="EMBL" id="KAK9040088.1"/>
    </source>
</evidence>
<evidence type="ECO:0000256" key="1">
    <source>
        <dbReference type="ARBA" id="ARBA00004370"/>
    </source>
</evidence>
<keyword evidence="5 6" id="KW-0472">Membrane</keyword>
<feature type="transmembrane region" description="Helical" evidence="6">
    <location>
        <begin position="85"/>
        <end position="104"/>
    </location>
</feature>
<evidence type="ECO:0000313" key="9">
    <source>
        <dbReference type="Proteomes" id="UP001396334"/>
    </source>
</evidence>
<keyword evidence="7" id="KW-0732">Signal</keyword>
<name>A0ABR2TSD2_9ROSI</name>
<evidence type="ECO:0000256" key="5">
    <source>
        <dbReference type="ARBA" id="ARBA00023136"/>
    </source>
</evidence>
<feature type="chain" id="PRO_5046577021" evidence="7">
    <location>
        <begin position="22"/>
        <end position="110"/>
    </location>
</feature>
<comment type="similarity">
    <text evidence="2">Belongs to the tetraspanin (TM4SF) family.</text>
</comment>
<dbReference type="PANTHER" id="PTHR32191">
    <property type="entry name" value="TETRASPANIN-8-RELATED"/>
    <property type="match status" value="1"/>
</dbReference>
<gene>
    <name evidence="8" type="ORF">V6N11_015266</name>
</gene>
<protein>
    <submittedName>
        <fullName evidence="8">Uncharacterized protein</fullName>
    </submittedName>
</protein>
<comment type="subcellular location">
    <subcellularLocation>
        <location evidence="1">Membrane</location>
    </subcellularLocation>
</comment>
<evidence type="ECO:0000256" key="2">
    <source>
        <dbReference type="ARBA" id="ARBA00006840"/>
    </source>
</evidence>
<proteinExistence type="inferred from homology"/>
<keyword evidence="3 6" id="KW-0812">Transmembrane</keyword>
<evidence type="ECO:0000256" key="3">
    <source>
        <dbReference type="ARBA" id="ARBA00022692"/>
    </source>
</evidence>
<evidence type="ECO:0000256" key="7">
    <source>
        <dbReference type="SAM" id="SignalP"/>
    </source>
</evidence>
<organism evidence="8 9">
    <name type="scientific">Hibiscus sabdariffa</name>
    <name type="common">roselle</name>
    <dbReference type="NCBI Taxonomy" id="183260"/>
    <lineage>
        <taxon>Eukaryota</taxon>
        <taxon>Viridiplantae</taxon>
        <taxon>Streptophyta</taxon>
        <taxon>Embryophyta</taxon>
        <taxon>Tracheophyta</taxon>
        <taxon>Spermatophyta</taxon>
        <taxon>Magnoliopsida</taxon>
        <taxon>eudicotyledons</taxon>
        <taxon>Gunneridae</taxon>
        <taxon>Pentapetalae</taxon>
        <taxon>rosids</taxon>
        <taxon>malvids</taxon>
        <taxon>Malvales</taxon>
        <taxon>Malvaceae</taxon>
        <taxon>Malvoideae</taxon>
        <taxon>Hibiscus</taxon>
    </lineage>
</organism>
<accession>A0ABR2TSD2</accession>
<dbReference type="InterPro" id="IPR044991">
    <property type="entry name" value="TET_plant"/>
</dbReference>
<feature type="signal peptide" evidence="7">
    <location>
        <begin position="1"/>
        <end position="21"/>
    </location>
</feature>
<sequence length="110" mass="12374">MKQPVKIWVLITTVIIFQTECCKPPDVCGFAQKNETFWEIPEKGPSANSNNEDCQRWSNGVSKLCFDCHACKGGVINDLKKEWRLLALLSMVLLLLLVFIYVLGCCAFGC</sequence>
<comment type="caution">
    <text evidence="8">The sequence shown here is derived from an EMBL/GenBank/DDBJ whole genome shotgun (WGS) entry which is preliminary data.</text>
</comment>
<evidence type="ECO:0000256" key="6">
    <source>
        <dbReference type="SAM" id="Phobius"/>
    </source>
</evidence>